<accession>A0A3M6U4W5</accession>
<protein>
    <submittedName>
        <fullName evidence="2">Uncharacterized protein</fullName>
    </submittedName>
</protein>
<name>A0A3M6U4W5_POCDA</name>
<evidence type="ECO:0000256" key="1">
    <source>
        <dbReference type="SAM" id="MobiDB-lite"/>
    </source>
</evidence>
<proteinExistence type="predicted"/>
<gene>
    <name evidence="2" type="ORF">pdam_00017129</name>
</gene>
<sequence length="99" mass="11184">MEFATNRESIVVNGEEVKDVEEFAYLGAIERRCERLFCGIGVGTRISKGEKQTKDSKRKSKGKRQGDMEELDCGWGGDTQQGGWADNMTALCTYWPNER</sequence>
<keyword evidence="3" id="KW-1185">Reference proteome</keyword>
<comment type="caution">
    <text evidence="2">The sequence shown here is derived from an EMBL/GenBank/DDBJ whole genome shotgun (WGS) entry which is preliminary data.</text>
</comment>
<organism evidence="2 3">
    <name type="scientific">Pocillopora damicornis</name>
    <name type="common">Cauliflower coral</name>
    <name type="synonym">Millepora damicornis</name>
    <dbReference type="NCBI Taxonomy" id="46731"/>
    <lineage>
        <taxon>Eukaryota</taxon>
        <taxon>Metazoa</taxon>
        <taxon>Cnidaria</taxon>
        <taxon>Anthozoa</taxon>
        <taxon>Hexacorallia</taxon>
        <taxon>Scleractinia</taxon>
        <taxon>Astrocoeniina</taxon>
        <taxon>Pocilloporidae</taxon>
        <taxon>Pocillopora</taxon>
    </lineage>
</organism>
<dbReference type="AlphaFoldDB" id="A0A3M6U4W5"/>
<evidence type="ECO:0000313" key="2">
    <source>
        <dbReference type="EMBL" id="RMX48599.1"/>
    </source>
</evidence>
<feature type="region of interest" description="Disordered" evidence="1">
    <location>
        <begin position="48"/>
        <end position="76"/>
    </location>
</feature>
<dbReference type="EMBL" id="RCHS01002247">
    <property type="protein sequence ID" value="RMX48599.1"/>
    <property type="molecule type" value="Genomic_DNA"/>
</dbReference>
<dbReference type="Proteomes" id="UP000275408">
    <property type="component" value="Unassembled WGS sequence"/>
</dbReference>
<reference evidence="2 3" key="1">
    <citation type="journal article" date="2018" name="Sci. Rep.">
        <title>Comparative analysis of the Pocillopora damicornis genome highlights role of immune system in coral evolution.</title>
        <authorList>
            <person name="Cunning R."/>
            <person name="Bay R.A."/>
            <person name="Gillette P."/>
            <person name="Baker A.C."/>
            <person name="Traylor-Knowles N."/>
        </authorList>
    </citation>
    <scope>NUCLEOTIDE SEQUENCE [LARGE SCALE GENOMIC DNA]</scope>
    <source>
        <strain evidence="2">RSMAS</strain>
        <tissue evidence="2">Whole animal</tissue>
    </source>
</reference>
<evidence type="ECO:0000313" key="3">
    <source>
        <dbReference type="Proteomes" id="UP000275408"/>
    </source>
</evidence>